<gene>
    <name evidence="1" type="ORF">LCGC14_1615380</name>
</gene>
<dbReference type="NCBIfam" id="TIGR03573">
    <property type="entry name" value="WbuX"/>
    <property type="match status" value="1"/>
</dbReference>
<comment type="caution">
    <text evidence="1">The sequence shown here is derived from an EMBL/GenBank/DDBJ whole genome shotgun (WGS) entry which is preliminary data.</text>
</comment>
<proteinExistence type="predicted"/>
<accession>A0A0F9I7A0</accession>
<evidence type="ECO:0008006" key="2">
    <source>
        <dbReference type="Google" id="ProtNLM"/>
    </source>
</evidence>
<organism evidence="1">
    <name type="scientific">marine sediment metagenome</name>
    <dbReference type="NCBI Taxonomy" id="412755"/>
    <lineage>
        <taxon>unclassified sequences</taxon>
        <taxon>metagenomes</taxon>
        <taxon>ecological metagenomes</taxon>
    </lineage>
</organism>
<reference evidence="1" key="1">
    <citation type="journal article" date="2015" name="Nature">
        <title>Complex archaea that bridge the gap between prokaryotes and eukaryotes.</title>
        <authorList>
            <person name="Spang A."/>
            <person name="Saw J.H."/>
            <person name="Jorgensen S.L."/>
            <person name="Zaremba-Niedzwiedzka K."/>
            <person name="Martijn J."/>
            <person name="Lind A.E."/>
            <person name="van Eijk R."/>
            <person name="Schleper C."/>
            <person name="Guy L."/>
            <person name="Ettema T.J."/>
        </authorList>
    </citation>
    <scope>NUCLEOTIDE SEQUENCE</scope>
</reference>
<protein>
    <recommendedName>
        <fullName evidence="2">N-acetyl sugar amidotransferase</fullName>
    </recommendedName>
</protein>
<dbReference type="AlphaFoldDB" id="A0A0F9I7A0"/>
<sequence length="348" mass="40167">MIHCSECWMPDTRPGSVFVDGVCGACRNFKLRDEVNWKARDRELDDVLDQFREGEYDCLIPVSGGKDSHRLVYEMTERGMHPLLVTVTDSFSHTTAGVDNLRNLITVSGCNHWQYTINHDLFVRATRWAFEQTGEALKFVEYAIYTVPLMLAQGLDIGLVVYGENSAFEYGSTSKDGFVANPAINSMVKQMESDYQFWEKGGVTREDVDSIKPKACDYPLVIFMSYFMPWSSVENYEIAKTLGFRDLEGEWDRKGTIEQFEQIDSYAYMVHLWLKYPKFGFQRVSDIASRRVREGRMNLDLAKMLIEEKDPELDPEALEDFCNTCGYEVEEFWQIVEDAPWNKYVGGE</sequence>
<name>A0A0F9I7A0_9ZZZZ</name>
<dbReference type="InterPro" id="IPR020022">
    <property type="entry name" value="N-acetyl_sugar_amidoTrfase"/>
</dbReference>
<evidence type="ECO:0000313" key="1">
    <source>
        <dbReference type="EMBL" id="KKM23417.1"/>
    </source>
</evidence>
<dbReference type="SUPFAM" id="SSF52402">
    <property type="entry name" value="Adenine nucleotide alpha hydrolases-like"/>
    <property type="match status" value="1"/>
</dbReference>
<dbReference type="EMBL" id="LAZR01013128">
    <property type="protein sequence ID" value="KKM23417.1"/>
    <property type="molecule type" value="Genomic_DNA"/>
</dbReference>